<dbReference type="CDD" id="cd07718">
    <property type="entry name" value="RNaseZ_ELAC1_ELAC2-C-term-like_MBL-fold"/>
    <property type="match status" value="2"/>
</dbReference>
<evidence type="ECO:0000313" key="14">
    <source>
        <dbReference type="Proteomes" id="UP000659654"/>
    </source>
</evidence>
<dbReference type="SMR" id="A0A811KYB0"/>
<dbReference type="GO" id="GO:0005739">
    <property type="term" value="C:mitochondrion"/>
    <property type="evidence" value="ECO:0007669"/>
    <property type="project" value="TreeGrafter"/>
</dbReference>
<dbReference type="PANTHER" id="PTHR12553:SF49">
    <property type="entry name" value="ZINC PHOSPHODIESTERASE ELAC PROTEIN 2"/>
    <property type="match status" value="1"/>
</dbReference>
<dbReference type="InterPro" id="IPR027794">
    <property type="entry name" value="tRNase_Z_dom"/>
</dbReference>
<dbReference type="GO" id="GO:0046872">
    <property type="term" value="F:metal ion binding"/>
    <property type="evidence" value="ECO:0007669"/>
    <property type="project" value="UniProtKB-KW"/>
</dbReference>
<feature type="domain" description="Metallo-beta-lactamase" evidence="12">
    <location>
        <begin position="1191"/>
        <end position="1428"/>
    </location>
</feature>
<name>A0A811KYB0_BURXY</name>
<sequence>MASTITLEVLSNGASQMEPSVVLRTPTSAYVFNVPEGTQRFIPMINLTPGNIHDIFISKAVWSRMGGLAGLLISKDPADTSNLRVHGAASLENVIYTSSPFLEKRDGKTCFPCKIETQTFHDEYFEDKNVIVHYLPVAADIIHDGRYTSVDNSAFLVELKPKERRIDLEKLAKLKVPKGPLVGQLKAGKAITLQDGTVINPADALAQVEKDVLSSVLVVDIDNIGQIPSIIENEVLRPFLNSNPTKNLGYLVHFTTDDVIKTNEYQEFMSSFGEECQHLIVNGSGEAFPMLDGPHNNQNMLNYVDPNFFPRLYPDFNGDVDRKLVVPETKVFYPPPFSRFFLRGNFEKMINEKTYFTINKDELVSRMEANPNVSDAIVKFKQECEKKVDPSESRFPSISFLGTASASPIKYRNVSGYLLRLSQTSSVLVDCGEGTYGQLKVLFGPEIDDIMLTLGGIFITHGHLDHIYGLFTLIEERAKAFQRRGQRLDREPRLLVAGHPYVKKFFEIYCEKFRGIKKYDVRWVYTMESDDPEFSKTLDPDVLQIARLEAVSVVAVDHIPMAVGFVFETSDCKKIVFSGDTKPCKNLVRHGKHAHFLIHEATFEDAFFEDAERKRHSTTGQALQIGRKMMAKNIILSHFSARYPRCPVISEEVIKRGNVTVATDFLVVEWNRRKVVGKMVKVYQELFQRELNEFEKRKRPFSFSSTSQGKSDEEFIANLTNQVDEYKRELRRLVYGHPKARLLQRNISNIEDSLSHKKKKTLERLSFLNEMAGLRPTVISLEILSNGSSQMAPSVILKTQTESYMFNVPEGTSRFISTLHLSPNKLHDFFVTRGVWDCMGGIGGLLMTKDAQDKQLVRLHGPRNVKEYLTTIRPFMDADYGNAQFPCSVEERTFENVKFEDGTLTVFYIPVFSMTDTAPHKLDGLEAPFIHTAYLIEMKPKDQSIDPMKLIKHKVPKGPLIGQLKAGNSIKLANGDIVKPEDVLMDVTEDFASSILIVDIDNIEKIRSVATNSNLLPYFGADQTKKLGYVVHFSPENVIKSQEYQEFIANFGRSCLHLIVNGSGEAVPMIDGPYNNQRILNQLDQHVFPRLYPDITGKIHQKLVAPEENTNVLRPKTYEKYPIRGNALSQDSYFVLGNDELDERMTFVPELKDEIEKFRSEASSLTDSSESQFPSLSFLGTSSACPTKYRNVSGYLLRLSPSSAVMIDCGEGTYGQMKVLFGPQITDDIMIHLNAVFITHGHLDHINGLFTIVEQRMKAFENKGISYKPLLIVCNQVVRRPFNLYSQNFVRLEKVVKWIDTTVLSRPLTPERERAMPQNQRPLRLPDKLWIETVTAFPRELFNPEEWNLRSAKAVFVHHTRMASGFVFETVCGKKIVMSGDTKPCKNLAVQGQGADLLVHEATFEDSFAKDAERKRHSTTGQAIQIGKEMGAKHVILSHFSARYPRCPVLSDQLISSGNTAVATDFMVADWNKLKVIDRLASIYKLLFERELKELVLKEWQRKLKLQEDQEKRKSPETKDAPQQKRSKAVA</sequence>
<gene>
    <name evidence="13" type="ORF">BXYJ_LOCUS6109</name>
</gene>
<comment type="catalytic activity">
    <reaction evidence="1">
        <text>Endonucleolytic cleavage of RNA, removing extra 3' nucleotides from tRNA precursor, generating 3' termini of tRNAs. A 3'-hydroxy group is left at the tRNA terminus and a 5'-phosphoryl group is left at the trailer molecule.</text>
        <dbReference type="EC" id="3.1.26.11"/>
    </reaction>
</comment>
<evidence type="ECO:0000256" key="8">
    <source>
        <dbReference type="ARBA" id="ARBA00022759"/>
    </source>
</evidence>
<evidence type="ECO:0000256" key="9">
    <source>
        <dbReference type="ARBA" id="ARBA00022801"/>
    </source>
</evidence>
<dbReference type="SUPFAM" id="SSF56281">
    <property type="entry name" value="Metallo-hydrolase/oxidoreductase"/>
    <property type="match status" value="4"/>
</dbReference>
<proteinExistence type="inferred from homology"/>
<feature type="compositionally biased region" description="Basic and acidic residues" evidence="11">
    <location>
        <begin position="1507"/>
        <end position="1523"/>
    </location>
</feature>
<protein>
    <recommendedName>
        <fullName evidence="4">ribonuclease Z</fullName>
        <ecNumber evidence="4">3.1.26.11</ecNumber>
    </recommendedName>
</protein>
<evidence type="ECO:0000256" key="11">
    <source>
        <dbReference type="SAM" id="MobiDB-lite"/>
    </source>
</evidence>
<evidence type="ECO:0000256" key="6">
    <source>
        <dbReference type="ARBA" id="ARBA00022722"/>
    </source>
</evidence>
<dbReference type="GO" id="GO:0042781">
    <property type="term" value="F:3'-tRNA processing endoribonuclease activity"/>
    <property type="evidence" value="ECO:0007669"/>
    <property type="project" value="UniProtKB-EC"/>
</dbReference>
<evidence type="ECO:0000256" key="4">
    <source>
        <dbReference type="ARBA" id="ARBA00012477"/>
    </source>
</evidence>
<evidence type="ECO:0000256" key="7">
    <source>
        <dbReference type="ARBA" id="ARBA00022723"/>
    </source>
</evidence>
<dbReference type="PANTHER" id="PTHR12553">
    <property type="entry name" value="ZINC PHOSPHODIESTERASE ELAC PROTEIN 2"/>
    <property type="match status" value="1"/>
</dbReference>
<evidence type="ECO:0000256" key="3">
    <source>
        <dbReference type="ARBA" id="ARBA00007823"/>
    </source>
</evidence>
<dbReference type="EMBL" id="CAJFDI010000003">
    <property type="protein sequence ID" value="CAD5220299.1"/>
    <property type="molecule type" value="Genomic_DNA"/>
</dbReference>
<feature type="region of interest" description="Disordered" evidence="11">
    <location>
        <begin position="1507"/>
        <end position="1531"/>
    </location>
</feature>
<dbReference type="EC" id="3.1.26.11" evidence="4"/>
<keyword evidence="14" id="KW-1185">Reference proteome</keyword>
<comment type="caution">
    <text evidence="13">The sequence shown here is derived from an EMBL/GenBank/DDBJ whole genome shotgun (WGS) entry which is preliminary data.</text>
</comment>
<dbReference type="Pfam" id="PF13691">
    <property type="entry name" value="Lactamase_B_4"/>
    <property type="match status" value="2"/>
</dbReference>
<organism evidence="13 14">
    <name type="scientific">Bursaphelenchus xylophilus</name>
    <name type="common">Pinewood nematode worm</name>
    <name type="synonym">Aphelenchoides xylophilus</name>
    <dbReference type="NCBI Taxonomy" id="6326"/>
    <lineage>
        <taxon>Eukaryota</taxon>
        <taxon>Metazoa</taxon>
        <taxon>Ecdysozoa</taxon>
        <taxon>Nematoda</taxon>
        <taxon>Chromadorea</taxon>
        <taxon>Rhabditida</taxon>
        <taxon>Tylenchina</taxon>
        <taxon>Tylenchomorpha</taxon>
        <taxon>Aphelenchoidea</taxon>
        <taxon>Aphelenchoididae</taxon>
        <taxon>Bursaphelenchus</taxon>
    </lineage>
</organism>
<keyword evidence="8" id="KW-0255">Endonuclease</keyword>
<dbReference type="GO" id="GO:1990180">
    <property type="term" value="P:mitochondrial tRNA 3'-end processing"/>
    <property type="evidence" value="ECO:0007669"/>
    <property type="project" value="TreeGrafter"/>
</dbReference>
<dbReference type="InterPro" id="IPR001279">
    <property type="entry name" value="Metallo-B-lactamas"/>
</dbReference>
<evidence type="ECO:0000313" key="13">
    <source>
        <dbReference type="EMBL" id="CAD5220299.1"/>
    </source>
</evidence>
<reference evidence="13" key="1">
    <citation type="submission" date="2020-09" db="EMBL/GenBank/DDBJ databases">
        <authorList>
            <person name="Kikuchi T."/>
        </authorList>
    </citation>
    <scope>NUCLEOTIDE SEQUENCE</scope>
    <source>
        <strain evidence="13">Ka4C1</strain>
    </source>
</reference>
<dbReference type="Pfam" id="PF12706">
    <property type="entry name" value="Lactamase_B_2"/>
    <property type="match status" value="2"/>
</dbReference>
<comment type="similarity">
    <text evidence="3">Belongs to the RNase Z family.</text>
</comment>
<dbReference type="Proteomes" id="UP000582659">
    <property type="component" value="Unassembled WGS sequence"/>
</dbReference>
<keyword evidence="6" id="KW-0540">Nuclease</keyword>
<dbReference type="InterPro" id="IPR047151">
    <property type="entry name" value="RNZ2-like"/>
</dbReference>
<dbReference type="SMART" id="SM00849">
    <property type="entry name" value="Lactamase_B"/>
    <property type="match status" value="2"/>
</dbReference>
<feature type="domain" description="Metallo-beta-lactamase" evidence="12">
    <location>
        <begin position="413"/>
        <end position="638"/>
    </location>
</feature>
<dbReference type="FunFam" id="3.60.15.10:FF:000086">
    <property type="entry name" value="Ribonuclease Z"/>
    <property type="match status" value="1"/>
</dbReference>
<dbReference type="InterPro" id="IPR036866">
    <property type="entry name" value="RibonucZ/Hydroxyglut_hydro"/>
</dbReference>
<evidence type="ECO:0000259" key="12">
    <source>
        <dbReference type="SMART" id="SM00849"/>
    </source>
</evidence>
<keyword evidence="10" id="KW-0862">Zinc</keyword>
<dbReference type="EMBL" id="CAJFCV020000003">
    <property type="protein sequence ID" value="CAG9106313.1"/>
    <property type="molecule type" value="Genomic_DNA"/>
</dbReference>
<accession>A0A811KYB0</accession>
<dbReference type="Gene3D" id="3.60.15.10">
    <property type="entry name" value="Ribonuclease Z/Hydroxyacylglutathione hydrolase-like"/>
    <property type="match status" value="4"/>
</dbReference>
<evidence type="ECO:0000256" key="10">
    <source>
        <dbReference type="ARBA" id="ARBA00022833"/>
    </source>
</evidence>
<dbReference type="Proteomes" id="UP000659654">
    <property type="component" value="Unassembled WGS sequence"/>
</dbReference>
<evidence type="ECO:0000256" key="5">
    <source>
        <dbReference type="ARBA" id="ARBA00022694"/>
    </source>
</evidence>
<keyword evidence="7" id="KW-0479">Metal-binding</keyword>
<keyword evidence="5" id="KW-0819">tRNA processing</keyword>
<comment type="cofactor">
    <cofactor evidence="2">
        <name>Zn(2+)</name>
        <dbReference type="ChEBI" id="CHEBI:29105"/>
    </cofactor>
</comment>
<evidence type="ECO:0000256" key="2">
    <source>
        <dbReference type="ARBA" id="ARBA00001947"/>
    </source>
</evidence>
<evidence type="ECO:0000256" key="1">
    <source>
        <dbReference type="ARBA" id="ARBA00000402"/>
    </source>
</evidence>
<keyword evidence="9" id="KW-0378">Hydrolase</keyword>
<dbReference type="OrthoDB" id="527344at2759"/>